<dbReference type="Pfam" id="PF06398">
    <property type="entry name" value="Pex24p"/>
    <property type="match status" value="1"/>
</dbReference>
<organism evidence="6 7">
    <name type="scientific">Ceratitis capitata</name>
    <name type="common">Mediterranean fruit fly</name>
    <name type="synonym">Tephritis capitata</name>
    <dbReference type="NCBI Taxonomy" id="7213"/>
    <lineage>
        <taxon>Eukaryota</taxon>
        <taxon>Metazoa</taxon>
        <taxon>Ecdysozoa</taxon>
        <taxon>Arthropoda</taxon>
        <taxon>Hexapoda</taxon>
        <taxon>Insecta</taxon>
        <taxon>Pterygota</taxon>
        <taxon>Neoptera</taxon>
        <taxon>Endopterygota</taxon>
        <taxon>Diptera</taxon>
        <taxon>Brachycera</taxon>
        <taxon>Muscomorpha</taxon>
        <taxon>Tephritoidea</taxon>
        <taxon>Tephritidae</taxon>
        <taxon>Ceratitis</taxon>
        <taxon>Ceratitis</taxon>
    </lineage>
</organism>
<dbReference type="InterPro" id="IPR006624">
    <property type="entry name" value="Beta-propeller_rpt_TECPR"/>
</dbReference>
<keyword evidence="7" id="KW-1185">Reference proteome</keyword>
<keyword evidence="2" id="KW-0677">Repeat</keyword>
<dbReference type="InterPro" id="IPR051513">
    <property type="entry name" value="Tectonin_beta-prop"/>
</dbReference>
<feature type="region of interest" description="Disordered" evidence="3">
    <location>
        <begin position="397"/>
        <end position="426"/>
    </location>
</feature>
<dbReference type="GO" id="GO:0098588">
    <property type="term" value="C:bounding membrane of organelle"/>
    <property type="evidence" value="ECO:0007669"/>
    <property type="project" value="UniProtKB-ARBA"/>
</dbReference>
<evidence type="ECO:0000256" key="2">
    <source>
        <dbReference type="ARBA" id="ARBA00022737"/>
    </source>
</evidence>
<feature type="compositionally biased region" description="Polar residues" evidence="3">
    <location>
        <begin position="414"/>
        <end position="426"/>
    </location>
</feature>
<dbReference type="AlphaFoldDB" id="A0A811UXT0"/>
<dbReference type="PANTHER" id="PTHR23250">
    <property type="entry name" value="DYSFERLIN-RELATED"/>
    <property type="match status" value="1"/>
</dbReference>
<evidence type="ECO:0000259" key="4">
    <source>
        <dbReference type="SMART" id="SM00693"/>
    </source>
</evidence>
<name>A0A811UXT0_CERCA</name>
<evidence type="ECO:0000259" key="5">
    <source>
        <dbReference type="SMART" id="SM00694"/>
    </source>
</evidence>
<accession>A0A811UXT0</accession>
<dbReference type="Proteomes" id="UP000606786">
    <property type="component" value="Unassembled WGS sequence"/>
</dbReference>
<reference evidence="6" key="1">
    <citation type="submission" date="2020-11" db="EMBL/GenBank/DDBJ databases">
        <authorList>
            <person name="Whitehead M."/>
        </authorList>
    </citation>
    <scope>NUCLEOTIDE SEQUENCE</scope>
    <source>
        <strain evidence="6">EGII</strain>
    </source>
</reference>
<dbReference type="SMART" id="SM00706">
    <property type="entry name" value="TECPR"/>
    <property type="match status" value="6"/>
</dbReference>
<dbReference type="InterPro" id="IPR010482">
    <property type="entry name" value="TECPR1-like_DysF"/>
</dbReference>
<dbReference type="Pfam" id="PF19193">
    <property type="entry name" value="Tectonin"/>
    <property type="match status" value="1"/>
</dbReference>
<feature type="domain" description="Peroxin/Ferlin" evidence="4">
    <location>
        <begin position="64"/>
        <end position="125"/>
    </location>
</feature>
<dbReference type="SMART" id="SM00693">
    <property type="entry name" value="DysFN"/>
    <property type="match status" value="1"/>
</dbReference>
<evidence type="ECO:0000256" key="3">
    <source>
        <dbReference type="SAM" id="MobiDB-lite"/>
    </source>
</evidence>
<evidence type="ECO:0000313" key="7">
    <source>
        <dbReference type="Proteomes" id="UP000606786"/>
    </source>
</evidence>
<dbReference type="SMART" id="SM00694">
    <property type="entry name" value="DysFC"/>
    <property type="match status" value="1"/>
</dbReference>
<proteinExistence type="inferred from homology"/>
<dbReference type="GO" id="GO:0005737">
    <property type="term" value="C:cytoplasm"/>
    <property type="evidence" value="ECO:0007669"/>
    <property type="project" value="UniProtKB-ARBA"/>
</dbReference>
<feature type="domain" description="Peroxin/Ferlin" evidence="5">
    <location>
        <begin position="137"/>
        <end position="170"/>
    </location>
</feature>
<dbReference type="EMBL" id="CAJHJT010000034">
    <property type="protein sequence ID" value="CAD7003710.1"/>
    <property type="molecule type" value="Genomic_DNA"/>
</dbReference>
<dbReference type="PANTHER" id="PTHR23250:SF1">
    <property type="entry name" value="TECTONIN BETA-PROPELLER REPEAT-CONTAINING PROTEIN 1"/>
    <property type="match status" value="1"/>
</dbReference>
<gene>
    <name evidence="6" type="ORF">CCAP1982_LOCUS12147</name>
</gene>
<comment type="caution">
    <text evidence="6">The sequence shown here is derived from an EMBL/GenBank/DDBJ whole genome shotgun (WGS) entry which is preliminary data.</text>
</comment>
<evidence type="ECO:0000313" key="6">
    <source>
        <dbReference type="EMBL" id="CAD7003710.1"/>
    </source>
</evidence>
<feature type="compositionally biased region" description="Low complexity" evidence="3">
    <location>
        <begin position="397"/>
        <end position="412"/>
    </location>
</feature>
<dbReference type="InterPro" id="IPR006614">
    <property type="entry name" value="Peroxin/Ferlin"/>
</dbReference>
<dbReference type="OrthoDB" id="72441at2759"/>
<dbReference type="Pfam" id="PF06462">
    <property type="entry name" value="Hyd_WA"/>
    <property type="match status" value="2"/>
</dbReference>
<evidence type="ECO:0000256" key="1">
    <source>
        <dbReference type="ARBA" id="ARBA00005966"/>
    </source>
</evidence>
<feature type="region of interest" description="Disordered" evidence="3">
    <location>
        <begin position="545"/>
        <end position="568"/>
    </location>
</feature>
<comment type="similarity">
    <text evidence="1">Belongs to the TECPR1 family.</text>
</comment>
<protein>
    <submittedName>
        <fullName evidence="6">(Mediterranean fruit fly) hypothetical protein</fullName>
    </submittedName>
</protein>
<sequence>MPSSLLFATNSEGRVYTLSTNSAAWREFPYLGLEFKKIAAVPHFVWAIGGDRQVYVYVYGLDVPIRVKEESYENERWLPIEGFSKTLLPTDRYKFSSADGSVERNIDKIRLPSMAWQWDGEWHLDLDMDGQQLGEDGWMYALDFPATYSVKNSWNSYVRRRKWVRFRRYSALNSWCAVAPLHKDPTQEPFIDVAVGGTNVPNAASGTMIVWAITAHGRAMFRTGVSTYAPEGLRWNAINTPPGCELAQISVGPTGLVWAVLYNGRAIVRTGVTRENLSGEAWLDVKPPISSSDAGTNLKILQVSVGTDSVWCVTNDSHVWFRRGVKGEAAGISEDAAIGSGWVELIVNISSISVAPNDQVFAVGSSDRALYFRSGVSTSDPTGKQWRQIQCPMQMSRTSSSMSIVSRRSGSGSTPGSKHQSFSNLYNKDKEKGIVETCAPIENMPASPASTNSSTPGTAAAHARLKGELWKYPTDSPPSIGSLNLNERHKKRNSAMREHATHASSAPATELVTEISGKHFETQLKNPRAWSPVRSVGSIVGTEAHPESDSAVFESDSTHHGSDAFLGEDEDHAGSQFWTECEVMWNCVAAGGAYVDPANVPNWFNEQTSSNGKVDVDAPWRKDIIGKLQKQKEVLKKLKHPEKYEKAVELTSWIKSAEARYQRPGGEFEDCLIELEWVSGGGAAGTTSGDANNTSTDSDSGTFTVLNPDGVTTKIQFSLSAITCVQCCSEPSAPRIALHAPRLPSNCSPIKLQFSSDAEMEDWLSHLSSVCCQINEVSGKPANNSIWITSELGEVFVFDPLNMKANQLDKERHRYVEKLM</sequence>